<keyword evidence="3" id="KW-1185">Reference proteome</keyword>
<name>A0A834WDV5_9FABA</name>
<comment type="caution">
    <text evidence="2">The sequence shown here is derived from an EMBL/GenBank/DDBJ whole genome shotgun (WGS) entry which is preliminary data.</text>
</comment>
<evidence type="ECO:0000313" key="2">
    <source>
        <dbReference type="EMBL" id="KAF7815646.1"/>
    </source>
</evidence>
<dbReference type="AlphaFoldDB" id="A0A834WDV5"/>
<accession>A0A834WDV5</accession>
<organism evidence="2 3">
    <name type="scientific">Senna tora</name>
    <dbReference type="NCBI Taxonomy" id="362788"/>
    <lineage>
        <taxon>Eukaryota</taxon>
        <taxon>Viridiplantae</taxon>
        <taxon>Streptophyta</taxon>
        <taxon>Embryophyta</taxon>
        <taxon>Tracheophyta</taxon>
        <taxon>Spermatophyta</taxon>
        <taxon>Magnoliopsida</taxon>
        <taxon>eudicotyledons</taxon>
        <taxon>Gunneridae</taxon>
        <taxon>Pentapetalae</taxon>
        <taxon>rosids</taxon>
        <taxon>fabids</taxon>
        <taxon>Fabales</taxon>
        <taxon>Fabaceae</taxon>
        <taxon>Caesalpinioideae</taxon>
        <taxon>Cassia clade</taxon>
        <taxon>Senna</taxon>
    </lineage>
</organism>
<feature type="region of interest" description="Disordered" evidence="1">
    <location>
        <begin position="1"/>
        <end position="35"/>
    </location>
</feature>
<sequence>MAKRARQTEGGKPNKKRKLTSAVGSTTEAEIKASD</sequence>
<protein>
    <submittedName>
        <fullName evidence="2">Uncharacterized protein</fullName>
    </submittedName>
</protein>
<reference evidence="2" key="1">
    <citation type="submission" date="2020-09" db="EMBL/GenBank/DDBJ databases">
        <title>Genome-Enabled Discovery of Anthraquinone Biosynthesis in Senna tora.</title>
        <authorList>
            <person name="Kang S.-H."/>
            <person name="Pandey R.P."/>
            <person name="Lee C.-M."/>
            <person name="Sim J.-S."/>
            <person name="Jeong J.-T."/>
            <person name="Choi B.-S."/>
            <person name="Jung M."/>
            <person name="Ginzburg D."/>
            <person name="Zhao K."/>
            <person name="Won S.Y."/>
            <person name="Oh T.-J."/>
            <person name="Yu Y."/>
            <person name="Kim N.-H."/>
            <person name="Lee O.R."/>
            <person name="Lee T.-H."/>
            <person name="Bashyal P."/>
            <person name="Kim T.-S."/>
            <person name="Lee W.-H."/>
            <person name="Kawkins C."/>
            <person name="Kim C.-K."/>
            <person name="Kim J.S."/>
            <person name="Ahn B.O."/>
            <person name="Rhee S.Y."/>
            <person name="Sohng J.K."/>
        </authorList>
    </citation>
    <scope>NUCLEOTIDE SEQUENCE</scope>
    <source>
        <tissue evidence="2">Leaf</tissue>
    </source>
</reference>
<evidence type="ECO:0000256" key="1">
    <source>
        <dbReference type="SAM" id="MobiDB-lite"/>
    </source>
</evidence>
<dbReference type="EMBL" id="JAAIUW010000009">
    <property type="protein sequence ID" value="KAF7815646.1"/>
    <property type="molecule type" value="Genomic_DNA"/>
</dbReference>
<gene>
    <name evidence="2" type="ORF">G2W53_029615</name>
</gene>
<proteinExistence type="predicted"/>
<dbReference type="Proteomes" id="UP000634136">
    <property type="component" value="Unassembled WGS sequence"/>
</dbReference>
<evidence type="ECO:0000313" key="3">
    <source>
        <dbReference type="Proteomes" id="UP000634136"/>
    </source>
</evidence>